<dbReference type="PROSITE" id="PS52029">
    <property type="entry name" value="LD_TPASE"/>
    <property type="match status" value="1"/>
</dbReference>
<dbReference type="Pfam" id="PF03734">
    <property type="entry name" value="YkuD"/>
    <property type="match status" value="1"/>
</dbReference>
<dbReference type="InterPro" id="IPR036365">
    <property type="entry name" value="PGBD-like_sf"/>
</dbReference>
<keyword evidence="10" id="KW-1185">Reference proteome</keyword>
<keyword evidence="3" id="KW-0808">Transferase</keyword>
<evidence type="ECO:0000256" key="2">
    <source>
        <dbReference type="ARBA" id="ARBA00005992"/>
    </source>
</evidence>
<comment type="pathway">
    <text evidence="1 7">Cell wall biogenesis; peptidoglycan biosynthesis.</text>
</comment>
<evidence type="ECO:0000256" key="7">
    <source>
        <dbReference type="PROSITE-ProRule" id="PRU01373"/>
    </source>
</evidence>
<evidence type="ECO:0000256" key="5">
    <source>
        <dbReference type="ARBA" id="ARBA00022984"/>
    </source>
</evidence>
<dbReference type="InterPro" id="IPR045380">
    <property type="entry name" value="LD_TPept_scaffold_dom"/>
</dbReference>
<keyword evidence="6 7" id="KW-0961">Cell wall biogenesis/degradation</keyword>
<comment type="similarity">
    <text evidence="2">Belongs to the YkuD family.</text>
</comment>
<accession>A0ABP8FY23</accession>
<dbReference type="PANTHER" id="PTHR41533:SF2">
    <property type="entry name" value="BLR7131 PROTEIN"/>
    <property type="match status" value="1"/>
</dbReference>
<name>A0ABP8FY23_9BACT</name>
<dbReference type="Pfam" id="PF01471">
    <property type="entry name" value="PG_binding_1"/>
    <property type="match status" value="1"/>
</dbReference>
<feature type="active site" description="Proton donor/acceptor" evidence="7">
    <location>
        <position position="450"/>
    </location>
</feature>
<evidence type="ECO:0000313" key="10">
    <source>
        <dbReference type="Proteomes" id="UP001501207"/>
    </source>
</evidence>
<reference evidence="10" key="1">
    <citation type="journal article" date="2019" name="Int. J. Syst. Evol. Microbiol.">
        <title>The Global Catalogue of Microorganisms (GCM) 10K type strain sequencing project: providing services to taxonomists for standard genome sequencing and annotation.</title>
        <authorList>
            <consortium name="The Broad Institute Genomics Platform"/>
            <consortium name="The Broad Institute Genome Sequencing Center for Infectious Disease"/>
            <person name="Wu L."/>
            <person name="Ma J."/>
        </authorList>
    </citation>
    <scope>NUCLEOTIDE SEQUENCE [LARGE SCALE GENOMIC DNA]</scope>
    <source>
        <strain evidence="10">JCM 17664</strain>
    </source>
</reference>
<dbReference type="InterPro" id="IPR052905">
    <property type="entry name" value="LD-transpeptidase_YkuD-like"/>
</dbReference>
<dbReference type="Gene3D" id="2.40.440.10">
    <property type="entry name" value="L,D-transpeptidase catalytic domain-like"/>
    <property type="match status" value="1"/>
</dbReference>
<keyword evidence="4 7" id="KW-0133">Cell shape</keyword>
<proteinExistence type="inferred from homology"/>
<dbReference type="EMBL" id="BAABFN010000005">
    <property type="protein sequence ID" value="GAA4313315.1"/>
    <property type="molecule type" value="Genomic_DNA"/>
</dbReference>
<evidence type="ECO:0000313" key="9">
    <source>
        <dbReference type="EMBL" id="GAA4313315.1"/>
    </source>
</evidence>
<feature type="active site" description="Nucleophile" evidence="7">
    <location>
        <position position="469"/>
    </location>
</feature>
<dbReference type="InterPro" id="IPR038063">
    <property type="entry name" value="Transpep_catalytic_dom"/>
</dbReference>
<sequence length="553" mass="64252">MPAPDIRGRKVKWLVLLLAVLAAGCRHKPVQQRALDIRQLDSLVGLALRETAEGNERDSVSRPAYPAAVLLFYQKKQYAPRWSSRGKPAAQADSLLTFIADAADYGLYAAAYHYPGLKKMLDRAHTDTLAWRDVDLWRNIDLQLTDAFMKMANDLRYGILPRDSITLRKDSVLGDTAMAALLGGALGRQRIKAVFDSLQPYDPRYRRLQSAFAEYRRETADMKWDTDLPEQYTDTAAFREKLVRRLLQERMLDSADAGNSARITAALKAFQRLHDLYPDGVVGARTLAALNISKQQRYARAALNLNRWRQLPDSLPDEYIWINIPAYALQIWRDDTVRLSSRIVVGKSDHNTPLLSSSLINFQLYPYWRVPFSIIVREMLPAIKRDITYLEKHNLEIVDRHNNIVDPYKLNWKKYNDHYFPYLIRQMTGLDNSLGIIKFNFRNRYAVYLHDTNARGLFGKSYRALSHGCVRVQQWDSLAMYLVRGDTVHHMRDSVLTWMARQTQKLVVLRTRVPIYIRYITCEADNRDHLIFHEDVYGYDSTEIRKMKMYRRN</sequence>
<dbReference type="InterPro" id="IPR036366">
    <property type="entry name" value="PGBDSf"/>
</dbReference>
<comment type="caution">
    <text evidence="9">The sequence shown here is derived from an EMBL/GenBank/DDBJ whole genome shotgun (WGS) entry which is preliminary data.</text>
</comment>
<organism evidence="9 10">
    <name type="scientific">Compostibacter hankyongensis</name>
    <dbReference type="NCBI Taxonomy" id="1007089"/>
    <lineage>
        <taxon>Bacteria</taxon>
        <taxon>Pseudomonadati</taxon>
        <taxon>Bacteroidota</taxon>
        <taxon>Chitinophagia</taxon>
        <taxon>Chitinophagales</taxon>
        <taxon>Chitinophagaceae</taxon>
        <taxon>Compostibacter</taxon>
    </lineage>
</organism>
<evidence type="ECO:0000256" key="4">
    <source>
        <dbReference type="ARBA" id="ARBA00022960"/>
    </source>
</evidence>
<evidence type="ECO:0000256" key="3">
    <source>
        <dbReference type="ARBA" id="ARBA00022679"/>
    </source>
</evidence>
<dbReference type="InterPro" id="IPR005490">
    <property type="entry name" value="LD_TPept_cat_dom"/>
</dbReference>
<evidence type="ECO:0000256" key="1">
    <source>
        <dbReference type="ARBA" id="ARBA00004752"/>
    </source>
</evidence>
<dbReference type="PROSITE" id="PS51257">
    <property type="entry name" value="PROKAR_LIPOPROTEIN"/>
    <property type="match status" value="1"/>
</dbReference>
<keyword evidence="5 7" id="KW-0573">Peptidoglycan synthesis</keyword>
<dbReference type="PANTHER" id="PTHR41533">
    <property type="entry name" value="L,D-TRANSPEPTIDASE HI_1667-RELATED"/>
    <property type="match status" value="1"/>
</dbReference>
<dbReference type="Pfam" id="PF20142">
    <property type="entry name" value="Scaffold"/>
    <property type="match status" value="1"/>
</dbReference>
<protein>
    <submittedName>
        <fullName evidence="9">L,D-transpeptidase family protein</fullName>
    </submittedName>
</protein>
<gene>
    <name evidence="9" type="ORF">GCM10023143_23510</name>
</gene>
<evidence type="ECO:0000259" key="8">
    <source>
        <dbReference type="PROSITE" id="PS52029"/>
    </source>
</evidence>
<evidence type="ECO:0000256" key="6">
    <source>
        <dbReference type="ARBA" id="ARBA00023316"/>
    </source>
</evidence>
<feature type="domain" description="L,D-TPase catalytic" evidence="8">
    <location>
        <begin position="318"/>
        <end position="491"/>
    </location>
</feature>
<dbReference type="CDD" id="cd16913">
    <property type="entry name" value="YkuD_like"/>
    <property type="match status" value="1"/>
</dbReference>
<dbReference type="SUPFAM" id="SSF47090">
    <property type="entry name" value="PGBD-like"/>
    <property type="match status" value="1"/>
</dbReference>
<dbReference type="Gene3D" id="1.10.101.10">
    <property type="entry name" value="PGBD-like superfamily/PGBD"/>
    <property type="match status" value="1"/>
</dbReference>
<dbReference type="Proteomes" id="UP001501207">
    <property type="component" value="Unassembled WGS sequence"/>
</dbReference>
<dbReference type="SUPFAM" id="SSF141523">
    <property type="entry name" value="L,D-transpeptidase catalytic domain-like"/>
    <property type="match status" value="1"/>
</dbReference>
<dbReference type="InterPro" id="IPR002477">
    <property type="entry name" value="Peptidoglycan-bd-like"/>
</dbReference>